<dbReference type="EMBL" id="PHIG01000031">
    <property type="protein sequence ID" value="PJK29791.1"/>
    <property type="molecule type" value="Genomic_DNA"/>
</dbReference>
<comment type="caution">
    <text evidence="11">The sequence shown here is derived from an EMBL/GenBank/DDBJ whole genome shotgun (WGS) entry which is preliminary data.</text>
</comment>
<keyword evidence="4 9" id="KW-0808">Transferase</keyword>
<dbReference type="Proteomes" id="UP000229498">
    <property type="component" value="Unassembled WGS sequence"/>
</dbReference>
<feature type="transmembrane region" description="Helical" evidence="9">
    <location>
        <begin position="168"/>
        <end position="191"/>
    </location>
</feature>
<evidence type="ECO:0000256" key="4">
    <source>
        <dbReference type="ARBA" id="ARBA00022679"/>
    </source>
</evidence>
<comment type="pathway">
    <text evidence="9">Protein modification; lipoprotein biosynthesis (N-acyl transfer).</text>
</comment>
<keyword evidence="6 9" id="KW-1133">Transmembrane helix</keyword>
<protein>
    <recommendedName>
        <fullName evidence="9">Apolipoprotein N-acyltransferase</fullName>
        <shortName evidence="9">ALP N-acyltransferase</shortName>
        <ecNumber evidence="9">2.3.1.269</ecNumber>
    </recommendedName>
</protein>
<dbReference type="EC" id="2.3.1.269" evidence="9"/>
<keyword evidence="3 9" id="KW-1003">Cell membrane</keyword>
<evidence type="ECO:0000259" key="10">
    <source>
        <dbReference type="PROSITE" id="PS50263"/>
    </source>
</evidence>
<dbReference type="NCBIfam" id="TIGR00546">
    <property type="entry name" value="lnt"/>
    <property type="match status" value="1"/>
</dbReference>
<evidence type="ECO:0000256" key="3">
    <source>
        <dbReference type="ARBA" id="ARBA00022475"/>
    </source>
</evidence>
<dbReference type="Pfam" id="PF20154">
    <property type="entry name" value="LNT_N"/>
    <property type="match status" value="1"/>
</dbReference>
<feature type="transmembrane region" description="Helical" evidence="9">
    <location>
        <begin position="98"/>
        <end position="118"/>
    </location>
</feature>
<dbReference type="InterPro" id="IPR003010">
    <property type="entry name" value="C-N_Hydrolase"/>
</dbReference>
<dbReference type="UniPathway" id="UPA00666"/>
<dbReference type="PANTHER" id="PTHR38686">
    <property type="entry name" value="APOLIPOPROTEIN N-ACYLTRANSFERASE"/>
    <property type="match status" value="1"/>
</dbReference>
<evidence type="ECO:0000256" key="5">
    <source>
        <dbReference type="ARBA" id="ARBA00022692"/>
    </source>
</evidence>
<dbReference type="GO" id="GO:0042158">
    <property type="term" value="P:lipoprotein biosynthetic process"/>
    <property type="evidence" value="ECO:0007669"/>
    <property type="project" value="UniProtKB-UniRule"/>
</dbReference>
<sequence length="530" mass="56746">MNQAAQAGRRMLSTPLRLAAAFLLGGLATLVFSPFDLPLAGFVAFTGLAVLLDRLGRMAGAFWTAWFFGWGHFIAGLYWTASAFLVEADKFAWMIPGPLLGLPAFLALFPAVAVTAAWRLTAPGPLRLATLAASWTLLEFARGHVLTGFPWNLAGYAFGFHPAAMQPAAWIGVYGLSFLAVLAFAAPALLFLPRRRTWAALALILPAVLAAGAGMLRLDAPGPRAEPVQLRIVQANIPQREKWRPDLIRTNFEKLVEMSLQPAEEGTPDLVIWPETAATFLLSRAEQPRQTLGAIAASLDDGRGGLVITGAPRVEVRDGREMPHNSALAIDPAAGIVAVYDKTHLVPFGEYLPLRGLLQFLGLEKLARGRGDFIPGPKDQRFDPPGLPPASVLICYEAIFPALSNRGERPEWLLNLTNDGWFGELTGPDQHFTMARFRAVEQGLPLVRAAGTGISAVVDARGRIVASLPLNSAGVIDAQLPAPAAKTFYAKTGNALVFGTTLAVLLLVAAGALLSRRNEDLPSGRASTTH</sequence>
<dbReference type="GO" id="GO:0005886">
    <property type="term" value="C:plasma membrane"/>
    <property type="evidence" value="ECO:0007669"/>
    <property type="project" value="UniProtKB-SubCell"/>
</dbReference>
<evidence type="ECO:0000256" key="2">
    <source>
        <dbReference type="ARBA" id="ARBA00010065"/>
    </source>
</evidence>
<dbReference type="PROSITE" id="PS50263">
    <property type="entry name" value="CN_HYDROLASE"/>
    <property type="match status" value="1"/>
</dbReference>
<keyword evidence="5 9" id="KW-0812">Transmembrane</keyword>
<dbReference type="AlphaFoldDB" id="A0A2M9G246"/>
<keyword evidence="7 9" id="KW-0472">Membrane</keyword>
<evidence type="ECO:0000313" key="11">
    <source>
        <dbReference type="EMBL" id="PJK29791.1"/>
    </source>
</evidence>
<dbReference type="InterPro" id="IPR045378">
    <property type="entry name" value="LNT_N"/>
</dbReference>
<feature type="domain" description="CN hydrolase" evidence="10">
    <location>
        <begin position="233"/>
        <end position="482"/>
    </location>
</feature>
<evidence type="ECO:0000313" key="12">
    <source>
        <dbReference type="Proteomes" id="UP000229498"/>
    </source>
</evidence>
<feature type="transmembrane region" description="Helical" evidence="9">
    <location>
        <begin position="65"/>
        <end position="86"/>
    </location>
</feature>
<organism evidence="11 12">
    <name type="scientific">Minwuia thermotolerans</name>
    <dbReference type="NCBI Taxonomy" id="2056226"/>
    <lineage>
        <taxon>Bacteria</taxon>
        <taxon>Pseudomonadati</taxon>
        <taxon>Pseudomonadota</taxon>
        <taxon>Alphaproteobacteria</taxon>
        <taxon>Minwuiales</taxon>
        <taxon>Minwuiaceae</taxon>
        <taxon>Minwuia</taxon>
    </lineage>
</organism>
<name>A0A2M9G246_9PROT</name>
<dbReference type="Pfam" id="PF00795">
    <property type="entry name" value="CN_hydrolase"/>
    <property type="match status" value="1"/>
</dbReference>
<feature type="transmembrane region" description="Helical" evidence="9">
    <location>
        <begin position="198"/>
        <end position="218"/>
    </location>
</feature>
<dbReference type="HAMAP" id="MF_01148">
    <property type="entry name" value="Lnt"/>
    <property type="match status" value="1"/>
</dbReference>
<keyword evidence="8 9" id="KW-0012">Acyltransferase</keyword>
<feature type="transmembrane region" description="Helical" evidence="9">
    <location>
        <begin position="495"/>
        <end position="515"/>
    </location>
</feature>
<dbReference type="Gene3D" id="3.60.110.10">
    <property type="entry name" value="Carbon-nitrogen hydrolase"/>
    <property type="match status" value="1"/>
</dbReference>
<evidence type="ECO:0000256" key="1">
    <source>
        <dbReference type="ARBA" id="ARBA00004651"/>
    </source>
</evidence>
<dbReference type="InterPro" id="IPR036526">
    <property type="entry name" value="C-N_Hydrolase_sf"/>
</dbReference>
<dbReference type="InterPro" id="IPR004563">
    <property type="entry name" value="Apolipo_AcylTrfase"/>
</dbReference>
<dbReference type="SUPFAM" id="SSF56317">
    <property type="entry name" value="Carbon-nitrogen hydrolase"/>
    <property type="match status" value="1"/>
</dbReference>
<proteinExistence type="inferred from homology"/>
<keyword evidence="11" id="KW-0449">Lipoprotein</keyword>
<evidence type="ECO:0000256" key="8">
    <source>
        <dbReference type="ARBA" id="ARBA00023315"/>
    </source>
</evidence>
<dbReference type="CDD" id="cd07571">
    <property type="entry name" value="ALP_N-acyl_transferase"/>
    <property type="match status" value="1"/>
</dbReference>
<evidence type="ECO:0000256" key="9">
    <source>
        <dbReference type="HAMAP-Rule" id="MF_01148"/>
    </source>
</evidence>
<keyword evidence="12" id="KW-1185">Reference proteome</keyword>
<evidence type="ECO:0000256" key="7">
    <source>
        <dbReference type="ARBA" id="ARBA00023136"/>
    </source>
</evidence>
<comment type="function">
    <text evidence="9">Catalyzes the phospholipid dependent N-acylation of the N-terminal cysteine of apolipoprotein, the last step in lipoprotein maturation.</text>
</comment>
<comment type="catalytic activity">
    <reaction evidence="9">
        <text>N-terminal S-1,2-diacyl-sn-glyceryl-L-cysteinyl-[lipoprotein] + a glycerophospholipid = N-acyl-S-1,2-diacyl-sn-glyceryl-L-cysteinyl-[lipoprotein] + a 2-acyl-sn-glycero-3-phospholipid + H(+)</text>
        <dbReference type="Rhea" id="RHEA:48228"/>
        <dbReference type="Rhea" id="RHEA-COMP:14681"/>
        <dbReference type="Rhea" id="RHEA-COMP:14684"/>
        <dbReference type="ChEBI" id="CHEBI:15378"/>
        <dbReference type="ChEBI" id="CHEBI:136912"/>
        <dbReference type="ChEBI" id="CHEBI:140656"/>
        <dbReference type="ChEBI" id="CHEBI:140657"/>
        <dbReference type="ChEBI" id="CHEBI:140660"/>
        <dbReference type="EC" id="2.3.1.269"/>
    </reaction>
</comment>
<comment type="subcellular location">
    <subcellularLocation>
        <location evidence="1 9">Cell membrane</location>
        <topology evidence="1 9">Multi-pass membrane protein</topology>
    </subcellularLocation>
</comment>
<dbReference type="PANTHER" id="PTHR38686:SF1">
    <property type="entry name" value="APOLIPOPROTEIN N-ACYLTRANSFERASE"/>
    <property type="match status" value="1"/>
</dbReference>
<accession>A0A2M9G246</accession>
<dbReference type="GO" id="GO:0016410">
    <property type="term" value="F:N-acyltransferase activity"/>
    <property type="evidence" value="ECO:0007669"/>
    <property type="project" value="UniProtKB-UniRule"/>
</dbReference>
<comment type="similarity">
    <text evidence="2 9">Belongs to the CN hydrolase family. Apolipoprotein N-acyltransferase subfamily.</text>
</comment>
<reference evidence="11 12" key="1">
    <citation type="submission" date="2017-11" db="EMBL/GenBank/DDBJ databases">
        <title>Draft genome sequence of Rhizobiales bacterium SY3-13.</title>
        <authorList>
            <person name="Sun C."/>
        </authorList>
    </citation>
    <scope>NUCLEOTIDE SEQUENCE [LARGE SCALE GENOMIC DNA]</scope>
    <source>
        <strain evidence="11 12">SY3-13</strain>
    </source>
</reference>
<evidence type="ECO:0000256" key="6">
    <source>
        <dbReference type="ARBA" id="ARBA00022989"/>
    </source>
</evidence>
<gene>
    <name evidence="9 11" type="primary">lnt</name>
    <name evidence="11" type="ORF">CVT23_08400</name>
</gene>
<comment type="caution">
    <text evidence="9">Lacks conserved residue(s) required for the propagation of feature annotation.</text>
</comment>